<name>A0A1G9M8H0_9ACTN</name>
<dbReference type="AlphaFoldDB" id="A0A1G9M8H0"/>
<feature type="region of interest" description="Disordered" evidence="3">
    <location>
        <begin position="198"/>
        <end position="239"/>
    </location>
</feature>
<dbReference type="SUPFAM" id="SSF48498">
    <property type="entry name" value="Tetracyclin repressor-like, C-terminal domain"/>
    <property type="match status" value="1"/>
</dbReference>
<dbReference type="PANTHER" id="PTHR30328:SF54">
    <property type="entry name" value="HTH-TYPE TRANSCRIPTIONAL REPRESSOR SCO4008"/>
    <property type="match status" value="1"/>
</dbReference>
<feature type="DNA-binding region" description="H-T-H motif" evidence="2">
    <location>
        <begin position="33"/>
        <end position="52"/>
    </location>
</feature>
<dbReference type="RefSeq" id="WP_245712382.1">
    <property type="nucleotide sequence ID" value="NZ_FNGF01000008.1"/>
</dbReference>
<gene>
    <name evidence="5" type="ORF">SAMN05216298_4919</name>
</gene>
<dbReference type="InterPro" id="IPR036271">
    <property type="entry name" value="Tet_transcr_reg_TetR-rel_C_sf"/>
</dbReference>
<dbReference type="Gene3D" id="1.10.357.10">
    <property type="entry name" value="Tetracycline Repressor, domain 2"/>
    <property type="match status" value="1"/>
</dbReference>
<keyword evidence="1 2" id="KW-0238">DNA-binding</keyword>
<dbReference type="Proteomes" id="UP000198662">
    <property type="component" value="Unassembled WGS sequence"/>
</dbReference>
<evidence type="ECO:0000259" key="4">
    <source>
        <dbReference type="PROSITE" id="PS50977"/>
    </source>
</evidence>
<evidence type="ECO:0000313" key="5">
    <source>
        <dbReference type="EMBL" id="SDL70526.1"/>
    </source>
</evidence>
<dbReference type="STRING" id="380244.SAMN05216298_4919"/>
<dbReference type="GO" id="GO:0003677">
    <property type="term" value="F:DNA binding"/>
    <property type="evidence" value="ECO:0007669"/>
    <property type="project" value="UniProtKB-UniRule"/>
</dbReference>
<reference evidence="6" key="1">
    <citation type="submission" date="2016-10" db="EMBL/GenBank/DDBJ databases">
        <authorList>
            <person name="Varghese N."/>
            <person name="Submissions S."/>
        </authorList>
    </citation>
    <scope>NUCLEOTIDE SEQUENCE [LARGE SCALE GENOMIC DNA]</scope>
    <source>
        <strain evidence="6">CGMCC 4.3147</strain>
    </source>
</reference>
<keyword evidence="6" id="KW-1185">Reference proteome</keyword>
<dbReference type="EMBL" id="FNGF01000008">
    <property type="protein sequence ID" value="SDL70526.1"/>
    <property type="molecule type" value="Genomic_DNA"/>
</dbReference>
<dbReference type="InterPro" id="IPR041467">
    <property type="entry name" value="Sco4008_C"/>
</dbReference>
<dbReference type="Pfam" id="PF17926">
    <property type="entry name" value="TetR_C_21"/>
    <property type="match status" value="1"/>
</dbReference>
<accession>A0A1G9M8H0</accession>
<evidence type="ECO:0000256" key="1">
    <source>
        <dbReference type="ARBA" id="ARBA00023125"/>
    </source>
</evidence>
<feature type="domain" description="HTH tetR-type" evidence="4">
    <location>
        <begin position="10"/>
        <end position="70"/>
    </location>
</feature>
<evidence type="ECO:0000256" key="3">
    <source>
        <dbReference type="SAM" id="MobiDB-lite"/>
    </source>
</evidence>
<protein>
    <submittedName>
        <fullName evidence="5">Transcriptional regulator, TetR family</fullName>
    </submittedName>
</protein>
<dbReference type="GO" id="GO:0006355">
    <property type="term" value="P:regulation of DNA-templated transcription"/>
    <property type="evidence" value="ECO:0007669"/>
    <property type="project" value="UniProtKB-ARBA"/>
</dbReference>
<organism evidence="5 6">
    <name type="scientific">Glycomyces sambucus</name>
    <dbReference type="NCBI Taxonomy" id="380244"/>
    <lineage>
        <taxon>Bacteria</taxon>
        <taxon>Bacillati</taxon>
        <taxon>Actinomycetota</taxon>
        <taxon>Actinomycetes</taxon>
        <taxon>Glycomycetales</taxon>
        <taxon>Glycomycetaceae</taxon>
        <taxon>Glycomyces</taxon>
    </lineage>
</organism>
<dbReference type="InterPro" id="IPR050109">
    <property type="entry name" value="HTH-type_TetR-like_transc_reg"/>
</dbReference>
<proteinExistence type="predicted"/>
<feature type="compositionally biased region" description="Basic and acidic residues" evidence="3">
    <location>
        <begin position="199"/>
        <end position="211"/>
    </location>
</feature>
<evidence type="ECO:0000313" key="6">
    <source>
        <dbReference type="Proteomes" id="UP000198662"/>
    </source>
</evidence>
<dbReference type="InterPro" id="IPR009057">
    <property type="entry name" value="Homeodomain-like_sf"/>
</dbReference>
<sequence length="295" mass="31717">MPTTEVKRSDATRAALLRAARTEFAERGPAGARVDRIAETAGVNKERIYGIFGSKDKLFDAVLIDTMQEFSEVVDPLWKDGDVGAFVARFYDYQRTNPQLLRLITWEGLHRGGEAGDVGGWRREHYREKLEGAKASFGTEDPFLAGLITLAVCAAPNWFNTVPQLRGLLLGDRVDDHRAIREFLSAFAEAAARAVTAEAGDRSGQRVDRSDFGAAPSPAAPAEDEVDSAPGKDAEDEVDAAAERLRRAQAEADAAKAALGAALRRANTDGASANALAKRVAGTVSRPVVLKLLAE</sequence>
<evidence type="ECO:0000256" key="2">
    <source>
        <dbReference type="PROSITE-ProRule" id="PRU00335"/>
    </source>
</evidence>
<dbReference type="PRINTS" id="PR00455">
    <property type="entry name" value="HTHTETR"/>
</dbReference>
<dbReference type="PANTHER" id="PTHR30328">
    <property type="entry name" value="TRANSCRIPTIONAL REPRESSOR"/>
    <property type="match status" value="1"/>
</dbReference>
<dbReference type="PROSITE" id="PS50977">
    <property type="entry name" value="HTH_TETR_2"/>
    <property type="match status" value="1"/>
</dbReference>
<dbReference type="InterPro" id="IPR001647">
    <property type="entry name" value="HTH_TetR"/>
</dbReference>
<dbReference type="Pfam" id="PF00440">
    <property type="entry name" value="TetR_N"/>
    <property type="match status" value="1"/>
</dbReference>
<dbReference type="SUPFAM" id="SSF46689">
    <property type="entry name" value="Homeodomain-like"/>
    <property type="match status" value="1"/>
</dbReference>